<evidence type="ECO:0000256" key="6">
    <source>
        <dbReference type="SAM" id="Phobius"/>
    </source>
</evidence>
<dbReference type="SMART" id="SM00635">
    <property type="entry name" value="BID_2"/>
    <property type="match status" value="1"/>
</dbReference>
<dbReference type="SUPFAM" id="SSF51445">
    <property type="entry name" value="(Trans)glycosidases"/>
    <property type="match status" value="1"/>
</dbReference>
<dbReference type="PRINTS" id="PR00738">
    <property type="entry name" value="GLHYDRLASE20"/>
</dbReference>
<organism evidence="9 10">
    <name type="scientific">Bifidobacterium bifidum BGN4</name>
    <dbReference type="NCBI Taxonomy" id="484020"/>
    <lineage>
        <taxon>Bacteria</taxon>
        <taxon>Bacillati</taxon>
        <taxon>Actinomycetota</taxon>
        <taxon>Actinomycetes</taxon>
        <taxon>Bifidobacteriales</taxon>
        <taxon>Bifidobacteriaceae</taxon>
        <taxon>Bifidobacterium</taxon>
    </lineage>
</organism>
<dbReference type="Gene3D" id="3.20.20.80">
    <property type="entry name" value="Glycosidases"/>
    <property type="match status" value="1"/>
</dbReference>
<dbReference type="GO" id="GO:0004563">
    <property type="term" value="F:beta-N-acetylhexosaminidase activity"/>
    <property type="evidence" value="ECO:0007669"/>
    <property type="project" value="UniProtKB-EC"/>
</dbReference>
<dbReference type="Pfam" id="PF00754">
    <property type="entry name" value="F5_F8_type_C"/>
    <property type="match status" value="1"/>
</dbReference>
<dbReference type="CDD" id="cd23386">
    <property type="entry name" value="beta-trefoil_Ricin_LNBase"/>
    <property type="match status" value="1"/>
</dbReference>
<dbReference type="Pfam" id="PF02368">
    <property type="entry name" value="Big_2"/>
    <property type="match status" value="1"/>
</dbReference>
<accession>I3WJE2</accession>
<dbReference type="RefSeq" id="WP_014760556.1">
    <property type="nucleotide sequence ID" value="NC_017999.1"/>
</dbReference>
<keyword evidence="6" id="KW-0812">Transmembrane</keyword>
<feature type="active site" description="Proton donor" evidence="4">
    <location>
        <position position="321"/>
    </location>
</feature>
<dbReference type="KEGG" id="bbf:BBB_1414"/>
<dbReference type="PATRIC" id="fig|484020.3.peg.1400"/>
<evidence type="ECO:0000256" key="7">
    <source>
        <dbReference type="SAM" id="SignalP"/>
    </source>
</evidence>
<feature type="region of interest" description="Disordered" evidence="5">
    <location>
        <begin position="941"/>
        <end position="970"/>
    </location>
</feature>
<dbReference type="Proteomes" id="UP000006173">
    <property type="component" value="Chromosome"/>
</dbReference>
<feature type="transmembrane region" description="Helical" evidence="6">
    <location>
        <begin position="1088"/>
        <end position="1107"/>
    </location>
</feature>
<dbReference type="InterPro" id="IPR035992">
    <property type="entry name" value="Ricin_B-like_lectins"/>
</dbReference>
<keyword evidence="3 9" id="KW-0326">Glycosidase</keyword>
<evidence type="ECO:0000256" key="1">
    <source>
        <dbReference type="ARBA" id="ARBA00006285"/>
    </source>
</evidence>
<dbReference type="InterPro" id="IPR003343">
    <property type="entry name" value="Big_2"/>
</dbReference>
<dbReference type="Gene3D" id="3.30.379.10">
    <property type="entry name" value="Chitobiase/beta-hexosaminidase domain 2-like"/>
    <property type="match status" value="1"/>
</dbReference>
<feature type="domain" description="BIG2" evidence="8">
    <location>
        <begin position="961"/>
        <end position="1042"/>
    </location>
</feature>
<dbReference type="SUPFAM" id="SSF49785">
    <property type="entry name" value="Galactose-binding domain-like"/>
    <property type="match status" value="1"/>
</dbReference>
<evidence type="ECO:0000256" key="2">
    <source>
        <dbReference type="ARBA" id="ARBA00022801"/>
    </source>
</evidence>
<dbReference type="Pfam" id="PF02838">
    <property type="entry name" value="Glyco_hydro_20b"/>
    <property type="match status" value="1"/>
</dbReference>
<evidence type="ECO:0000313" key="9">
    <source>
        <dbReference type="EMBL" id="AFL05005.1"/>
    </source>
</evidence>
<protein>
    <submittedName>
        <fullName evidence="9">Beta-hexosaminidase A</fullName>
        <ecNumber evidence="9">3.2.1.52</ecNumber>
    </submittedName>
</protein>
<dbReference type="InterPro" id="IPR008964">
    <property type="entry name" value="Invasin/intimin_cell_adhesion"/>
</dbReference>
<dbReference type="InterPro" id="IPR015883">
    <property type="entry name" value="Glyco_hydro_20_cat"/>
</dbReference>
<keyword evidence="6" id="KW-0472">Membrane</keyword>
<dbReference type="InterPro" id="IPR029018">
    <property type="entry name" value="Hex-like_dom2"/>
</dbReference>
<dbReference type="AlphaFoldDB" id="I3WJE2"/>
<dbReference type="CDD" id="cd06564">
    <property type="entry name" value="GH20_DspB_LnbB-like"/>
    <property type="match status" value="1"/>
</dbReference>
<feature type="region of interest" description="Disordered" evidence="5">
    <location>
        <begin position="1045"/>
        <end position="1081"/>
    </location>
</feature>
<keyword evidence="7" id="KW-0732">Signal</keyword>
<dbReference type="PANTHER" id="PTHR43678">
    <property type="entry name" value="PUTATIVE (AFU_ORTHOLOGUE AFUA_2G00640)-RELATED"/>
    <property type="match status" value="1"/>
</dbReference>
<dbReference type="InterPro" id="IPR000421">
    <property type="entry name" value="FA58C"/>
</dbReference>
<keyword evidence="2 9" id="KW-0378">Hydrolase</keyword>
<dbReference type="EMBL" id="CP001361">
    <property type="protein sequence ID" value="AFL05005.1"/>
    <property type="molecule type" value="Genomic_DNA"/>
</dbReference>
<sequence>MEKSSNRRFGVRTVAAIVAGLMVGGMCTAMTASAADDSAAGYSATAPVNLTRPATVPSMDGWTDGTGAWTLGEGTRVVSSDALAARAQSLASELTKFTDVDIKAATGSATGKDISLTLDASKKAELGDEGFKLSIGSKGLEVIGATDIGVFYGTRSVSQMLRQGQLTLPAGTVATKPKYKERGATLCACQINISTDWIDRFLSDMADLRLNYVLLEMKLKPEEDNTKKAATWSYYTRDDVKKFVEKANNYGIDVIPEINSPGHMNIWLENYPEYQLADNSGRKDPNKLDISNPEAVKFYKTLIDEYDGVFTTKYWHMGADEYMIGSSFDNYSKLKTFAEKQYGAGATPNDAFTGFINDIDKYVKAKGKQLRIWNDGIVNTKNVSLNKDIVIEYWYGAGRQPQELVQDGYTLMNATQTLYWSRSAQVYKVNAARLYNNKNWNVGTFDGGRQIDKNYDKLTGAKVSIWPDSSIYQTENEVEKEIFDGMRFISQMTWSDSRPWATWNDMKADIDKIGYPLDIREYDYTPVDAGIYDIPQLASISKGPWELITTPDGYYQMKDTVSGKCLALFTGSKHLDVVTQVGATPELRNCADVSVGQDQRNTANERNTQKWQIRADKDGKYTISPALTQQRLAIATGNEQNIDLETHRPAAGTVAQFPADLVSDNALFTLTGHMGMSATVDSKTVNPASPSKITVKVRAASNANTGDVTVTPVVPEGWEIKPGSVSLKSIPAGKAAIAYFNVVNTTGTGDATVQFKLTNTKTGEELGTTSVALTGSLTKDVEASDYAASSQETTGEHAPVGNAFDKNANTFWHSKYSNPSANLPHWLAFKASPGEGNKIAAITHLYRQDKLNGPAKNVAVYVVAASTANSVADVTNWGEPVATAKFPYTKELQTIPLPNTIPSGDVYVKFQINDAWGLSETSAGVTWAAVAELAATAKATPVELTEPEQPKDNPEVTETPEATGVTVSGDGVANGALSLKKGTTAQLTAKVAPDDADQAVTWASSDDKVVTVDKTGKVTAVAKGVAKVTATTANGKSASVAVTVTEDSEVPGPTGPTEPTKPGTEKPTTKPTTKPNDGKLSATGADTAVLATIAALFALAGGAVVAVRRRSVR</sequence>
<reference evidence="9 10" key="1">
    <citation type="journal article" date="2012" name="J. Bacteriol.">
        <title>Complete Genome Sequence of the Probiotic Bacterium Bifidobacterium bifidum Strain BGN4.</title>
        <authorList>
            <person name="Yu D.S."/>
            <person name="Jeong H."/>
            <person name="Lee D.H."/>
            <person name="Kwon S.K."/>
            <person name="Song J.Y."/>
            <person name="Kim B.K."/>
            <person name="Park M.S."/>
            <person name="Ji G.E."/>
            <person name="Oh T.K."/>
            <person name="Kim J.F."/>
        </authorList>
    </citation>
    <scope>NUCLEOTIDE SEQUENCE [LARGE SCALE GENOMIC DNA]</scope>
    <source>
        <strain evidence="9 10">BGN4</strain>
    </source>
</reference>
<keyword evidence="6" id="KW-1133">Transmembrane helix</keyword>
<dbReference type="SUPFAM" id="SSF50370">
    <property type="entry name" value="Ricin B-like lectins"/>
    <property type="match status" value="1"/>
</dbReference>
<name>I3WJE2_BIFBI</name>
<dbReference type="HOGENOM" id="CLU_281412_0_0_11"/>
<dbReference type="EC" id="3.2.1.52" evidence="9"/>
<dbReference type="InterPro" id="IPR017853">
    <property type="entry name" value="GH"/>
</dbReference>
<dbReference type="InterPro" id="IPR025705">
    <property type="entry name" value="Beta_hexosaminidase_sua/sub"/>
</dbReference>
<dbReference type="GO" id="GO:0005975">
    <property type="term" value="P:carbohydrate metabolic process"/>
    <property type="evidence" value="ECO:0007669"/>
    <property type="project" value="InterPro"/>
</dbReference>
<dbReference type="SUPFAM" id="SSF49373">
    <property type="entry name" value="Invasin/intimin cell-adhesion fragments"/>
    <property type="match status" value="1"/>
</dbReference>
<feature type="chain" id="PRO_5003681989" evidence="7">
    <location>
        <begin position="35"/>
        <end position="1113"/>
    </location>
</feature>
<evidence type="ECO:0000313" key="10">
    <source>
        <dbReference type="Proteomes" id="UP000006173"/>
    </source>
</evidence>
<feature type="signal peptide" evidence="7">
    <location>
        <begin position="1"/>
        <end position="34"/>
    </location>
</feature>
<dbReference type="Gene3D" id="2.60.120.260">
    <property type="entry name" value="Galactose-binding domain-like"/>
    <property type="match status" value="1"/>
</dbReference>
<dbReference type="InterPro" id="IPR015882">
    <property type="entry name" value="HEX_bac_N"/>
</dbReference>
<dbReference type="Pfam" id="PF00728">
    <property type="entry name" value="Glyco_hydro_20"/>
    <property type="match status" value="1"/>
</dbReference>
<feature type="compositionally biased region" description="Low complexity" evidence="5">
    <location>
        <begin position="1051"/>
        <end position="1062"/>
    </location>
</feature>
<dbReference type="Gene3D" id="2.60.40.1080">
    <property type="match status" value="1"/>
</dbReference>
<dbReference type="InterPro" id="IPR008979">
    <property type="entry name" value="Galactose-bd-like_sf"/>
</dbReference>
<evidence type="ECO:0000259" key="8">
    <source>
        <dbReference type="SMART" id="SM00635"/>
    </source>
</evidence>
<dbReference type="InterPro" id="IPR052764">
    <property type="entry name" value="GH20_Enzymes"/>
</dbReference>
<evidence type="ECO:0000256" key="3">
    <source>
        <dbReference type="ARBA" id="ARBA00023295"/>
    </source>
</evidence>
<comment type="similarity">
    <text evidence="1">Belongs to the glycosyl hydrolase 20 family.</text>
</comment>
<dbReference type="SUPFAM" id="SSF55545">
    <property type="entry name" value="beta-N-acetylhexosaminidase-like domain"/>
    <property type="match status" value="1"/>
</dbReference>
<evidence type="ECO:0000256" key="5">
    <source>
        <dbReference type="SAM" id="MobiDB-lite"/>
    </source>
</evidence>
<proteinExistence type="inferred from homology"/>
<dbReference type="Gene3D" id="2.80.10.50">
    <property type="match status" value="1"/>
</dbReference>
<evidence type="ECO:0000256" key="4">
    <source>
        <dbReference type="PIRSR" id="PIRSR625705-1"/>
    </source>
</evidence>
<dbReference type="PANTHER" id="PTHR43678:SF1">
    <property type="entry name" value="BETA-N-ACETYLHEXOSAMINIDASE"/>
    <property type="match status" value="1"/>
</dbReference>
<gene>
    <name evidence="9" type="primary">hexa</name>
    <name evidence="9" type="ORF">BBB_1414</name>
</gene>